<organism evidence="7 8">
    <name type="scientific">Christensenella hongkongensis</name>
    <dbReference type="NCBI Taxonomy" id="270498"/>
    <lineage>
        <taxon>Bacteria</taxon>
        <taxon>Bacillati</taxon>
        <taxon>Bacillota</taxon>
        <taxon>Clostridia</taxon>
        <taxon>Christensenellales</taxon>
        <taxon>Christensenellaceae</taxon>
        <taxon>Christensenella</taxon>
    </lineage>
</organism>
<feature type="coiled-coil region" evidence="4">
    <location>
        <begin position="271"/>
        <end position="298"/>
    </location>
</feature>
<dbReference type="InterPro" id="IPR050642">
    <property type="entry name" value="PDH_E1_Alpha_Subunit"/>
</dbReference>
<evidence type="ECO:0000313" key="8">
    <source>
        <dbReference type="Proteomes" id="UP000034076"/>
    </source>
</evidence>
<evidence type="ECO:0000256" key="1">
    <source>
        <dbReference type="ARBA" id="ARBA00001964"/>
    </source>
</evidence>
<keyword evidence="2 7" id="KW-0560">Oxidoreductase</keyword>
<keyword evidence="5" id="KW-0812">Transmembrane</keyword>
<evidence type="ECO:0000313" key="7">
    <source>
        <dbReference type="EMBL" id="KKI51052.1"/>
    </source>
</evidence>
<dbReference type="RefSeq" id="WP_046443313.1">
    <property type="nucleotide sequence ID" value="NZ_LAYJ01000088.1"/>
</dbReference>
<evidence type="ECO:0000256" key="4">
    <source>
        <dbReference type="SAM" id="Coils"/>
    </source>
</evidence>
<keyword evidence="5" id="KW-0472">Membrane</keyword>
<dbReference type="GO" id="GO:0006086">
    <property type="term" value="P:pyruvate decarboxylation to acetyl-CoA"/>
    <property type="evidence" value="ECO:0007669"/>
    <property type="project" value="TreeGrafter"/>
</dbReference>
<keyword evidence="3" id="KW-0786">Thiamine pyrophosphate</keyword>
<keyword evidence="5" id="KW-1133">Transmembrane helix</keyword>
<dbReference type="InterPro" id="IPR001017">
    <property type="entry name" value="DH_E1"/>
</dbReference>
<dbReference type="PANTHER" id="PTHR11516">
    <property type="entry name" value="PYRUVATE DEHYDROGENASE E1 COMPONENT, ALPHA SUBUNIT BACTERIAL AND ORGANELLAR"/>
    <property type="match status" value="1"/>
</dbReference>
<dbReference type="GO" id="GO:0004739">
    <property type="term" value="F:pyruvate dehydrogenase (acetyl-transferring) activity"/>
    <property type="evidence" value="ECO:0007669"/>
    <property type="project" value="TreeGrafter"/>
</dbReference>
<gene>
    <name evidence="7" type="ORF">CHK_1439</name>
</gene>
<dbReference type="EMBL" id="LAYJ01000088">
    <property type="protein sequence ID" value="KKI51052.1"/>
    <property type="molecule type" value="Genomic_DNA"/>
</dbReference>
<dbReference type="AlphaFoldDB" id="A0A0M2NKU2"/>
<name>A0A0M2NKU2_9FIRM</name>
<protein>
    <submittedName>
        <fullName evidence="7">Acetoin dehydrogenase E1 component alpha-subunit</fullName>
        <ecNumber evidence="7">1.2.4.-</ecNumber>
    </submittedName>
</protein>
<sequence>MKGFSKTKLKGMYERMYLIRKYEERIYYLFLEGVMPGTIHQSHGQEACAVGMLYDLSEKDYCTSTHRPAGHSLAKGVPLKDMMAEMFAKKTGCCGGYGGAMHTGDMSRGMVPAIAIVGGGVPLAAGIGLSCKMRRTDNVCVAFMGDGATNEGAVHEAMNGAAIWKLPVIFAIENNLYGASTPISTTTNIKDLAERGASYGIPAEIVDGMDVVAVNEAAARAIKRARVGGGPTILELKTYRIGGHSRNDACGYRTREEEAQWAKRDAIQTLRKRLVAEKTCTEEELLALEQKVDGEIEEAVDYAQAQPSPLPEDALKYAYTEEGLL</sequence>
<comment type="caution">
    <text evidence="7">The sequence shown here is derived from an EMBL/GenBank/DDBJ whole genome shotgun (WGS) entry which is preliminary data.</text>
</comment>
<evidence type="ECO:0000256" key="2">
    <source>
        <dbReference type="ARBA" id="ARBA00023002"/>
    </source>
</evidence>
<dbReference type="PATRIC" id="fig|270498.16.peg.878"/>
<keyword evidence="8" id="KW-1185">Reference proteome</keyword>
<dbReference type="PANTHER" id="PTHR11516:SF60">
    <property type="entry name" value="PYRUVATE DEHYDROGENASE E1 COMPONENT SUBUNIT ALPHA"/>
    <property type="match status" value="1"/>
</dbReference>
<dbReference type="Proteomes" id="UP000034076">
    <property type="component" value="Unassembled WGS sequence"/>
</dbReference>
<accession>A0A0M2NKU2</accession>
<proteinExistence type="predicted"/>
<comment type="cofactor">
    <cofactor evidence="1">
        <name>thiamine diphosphate</name>
        <dbReference type="ChEBI" id="CHEBI:58937"/>
    </cofactor>
</comment>
<evidence type="ECO:0000259" key="6">
    <source>
        <dbReference type="Pfam" id="PF00676"/>
    </source>
</evidence>
<evidence type="ECO:0000256" key="5">
    <source>
        <dbReference type="SAM" id="Phobius"/>
    </source>
</evidence>
<dbReference type="Gene3D" id="3.40.50.970">
    <property type="match status" value="1"/>
</dbReference>
<evidence type="ECO:0000256" key="3">
    <source>
        <dbReference type="ARBA" id="ARBA00023052"/>
    </source>
</evidence>
<dbReference type="EC" id="1.2.4.-" evidence="7"/>
<dbReference type="InterPro" id="IPR029061">
    <property type="entry name" value="THDP-binding"/>
</dbReference>
<feature type="transmembrane region" description="Helical" evidence="5">
    <location>
        <begin position="110"/>
        <end position="129"/>
    </location>
</feature>
<dbReference type="STRING" id="270498.CHK_1439"/>
<dbReference type="CDD" id="cd02000">
    <property type="entry name" value="TPP_E1_PDC_ADC_BCADC"/>
    <property type="match status" value="1"/>
</dbReference>
<dbReference type="SUPFAM" id="SSF52518">
    <property type="entry name" value="Thiamin diphosphate-binding fold (THDP-binding)"/>
    <property type="match status" value="1"/>
</dbReference>
<feature type="domain" description="Dehydrogenase E1 component" evidence="6">
    <location>
        <begin position="14"/>
        <end position="311"/>
    </location>
</feature>
<keyword evidence="4" id="KW-0175">Coiled coil</keyword>
<dbReference type="Pfam" id="PF00676">
    <property type="entry name" value="E1_dh"/>
    <property type="match status" value="1"/>
</dbReference>
<reference evidence="7 8" key="1">
    <citation type="submission" date="2015-04" db="EMBL/GenBank/DDBJ databases">
        <title>Draft genome sequence of bacteremic isolate Catabacter hongkongensis type strain HKU16T.</title>
        <authorList>
            <person name="Lau S.K."/>
            <person name="Teng J.L."/>
            <person name="Huang Y."/>
            <person name="Curreem S.O."/>
            <person name="Tsui S.K."/>
            <person name="Woo P.C."/>
        </authorList>
    </citation>
    <scope>NUCLEOTIDE SEQUENCE [LARGE SCALE GENOMIC DNA]</scope>
    <source>
        <strain evidence="7 8">HKU16</strain>
    </source>
</reference>